<dbReference type="Gene3D" id="1.10.287.1080">
    <property type="entry name" value="MazG-like"/>
    <property type="match status" value="1"/>
</dbReference>
<evidence type="ECO:0000313" key="2">
    <source>
        <dbReference type="Proteomes" id="UP001064154"/>
    </source>
</evidence>
<proteinExistence type="predicted"/>
<keyword evidence="2" id="KW-1185">Reference proteome</keyword>
<accession>A0A976SGV7</accession>
<evidence type="ECO:0000313" key="1">
    <source>
        <dbReference type="EMBL" id="UVB02952.1"/>
    </source>
</evidence>
<dbReference type="SUPFAM" id="SSF101386">
    <property type="entry name" value="all-alpha NTP pyrophosphatases"/>
    <property type="match status" value="1"/>
</dbReference>
<gene>
    <name evidence="1" type="ORF">IVIADoCa1_29</name>
</gene>
<name>A0A976SGV7_9CAUD</name>
<dbReference type="EMBL" id="ON911538">
    <property type="protein sequence ID" value="UVB02952.1"/>
    <property type="molecule type" value="Genomic_DNA"/>
</dbReference>
<sequence>MQAMNEPEKTFDYIEEAHVTASGSYHGDRVSLGYFRETIAEAVAALVKLDAIKKTLFYGRDCGVPAPGDNTGTLAKLPDWIATDGTDEANARAVNIVHAIIGKATEAGELLEALSATAEGAVFDDVNALEEVGDGFWYDALLLRAIGSNFGEAQAVNIAKLRKRFPQKFTEHDANNRDLFEERKILEQKA</sequence>
<dbReference type="Proteomes" id="UP001064154">
    <property type="component" value="Genome"/>
</dbReference>
<organism evidence="1 2">
    <name type="scientific">Xanthomonas phage vB_Xar_IVIA-DoCa1</name>
    <dbReference type="NCBI Taxonomy" id="2970490"/>
    <lineage>
        <taxon>Viruses</taxon>
        <taxon>Duplodnaviria</taxon>
        <taxon>Heunggongvirae</taxon>
        <taxon>Uroviricota</taxon>
        <taxon>Caudoviricetes</taxon>
        <taxon>Jondennisvirinae</taxon>
        <taxon>Septimatrevirus</taxon>
        <taxon>Septimatrevirus DoCa1</taxon>
    </lineage>
</organism>
<protein>
    <submittedName>
        <fullName evidence="1">Nucleotide pyrophosphohydrolase</fullName>
    </submittedName>
</protein>
<reference evidence="1" key="1">
    <citation type="submission" date="2022-06" db="EMBL/GenBank/DDBJ databases">
        <title>Comparative analysis of new lytic phages for the biological control of phytopathogenic Xanthomonas spp.</title>
        <authorList>
            <person name="Domingo-Calap M.L."/>
            <person name="Bernabeu-Gimeno M."/>
            <person name="Aure C.M."/>
            <person name="Marco-Noales E."/>
            <person name="Domingo-Calap P."/>
        </authorList>
    </citation>
    <scope>NUCLEOTIDE SEQUENCE</scope>
</reference>